<gene>
    <name evidence="2" type="ORF">NCTC11391_00864</name>
</gene>
<evidence type="ECO:0000256" key="1">
    <source>
        <dbReference type="SAM" id="Phobius"/>
    </source>
</evidence>
<proteinExistence type="predicted"/>
<feature type="transmembrane region" description="Helical" evidence="1">
    <location>
        <begin position="171"/>
        <end position="195"/>
    </location>
</feature>
<organism evidence="2 3">
    <name type="scientific">Streptococcus downei MFe28</name>
    <dbReference type="NCBI Taxonomy" id="764290"/>
    <lineage>
        <taxon>Bacteria</taxon>
        <taxon>Bacillati</taxon>
        <taxon>Bacillota</taxon>
        <taxon>Bacilli</taxon>
        <taxon>Lactobacillales</taxon>
        <taxon>Streptococcaceae</taxon>
        <taxon>Streptococcus</taxon>
    </lineage>
</organism>
<dbReference type="AlphaFoldDB" id="A0A380JCL5"/>
<feature type="transmembrane region" description="Helical" evidence="1">
    <location>
        <begin position="143"/>
        <end position="164"/>
    </location>
</feature>
<dbReference type="OrthoDB" id="2234228at2"/>
<keyword evidence="1" id="KW-0812">Transmembrane</keyword>
<accession>A0A380JCL5</accession>
<protein>
    <submittedName>
        <fullName evidence="2">Transporter trans-membrane domain bacteriocin immunity protein</fullName>
    </submittedName>
</protein>
<feature type="transmembrane region" description="Helical" evidence="1">
    <location>
        <begin position="215"/>
        <end position="237"/>
    </location>
</feature>
<keyword evidence="1" id="KW-1133">Transmembrane helix</keyword>
<sequence length="248" mass="28601">MNNQLIKWELKKQQHTFLPIILLCFIIVAVFLGSFLYFMNQQVFSKDQTQWLALWGEIGLFYAQLFFPLLIAIIVNAIWYRELDRNSWYLPSLLPIRGGNLLMAKVIIASFYSLLSQTLLIILYYLIASLAHFPLAHVNPATLIFWGLLGWSGSLSIIALQFFVSIRFSQFTSLIFALILGLGNFVTLLMGPTIFNLYPYSQIAVGMRVRSYENMSFSELALFLIINIVWMTIGISLSRITMLKKYHF</sequence>
<dbReference type="Pfam" id="PF12730">
    <property type="entry name" value="ABC2_membrane_4"/>
    <property type="match status" value="1"/>
</dbReference>
<evidence type="ECO:0000313" key="3">
    <source>
        <dbReference type="Proteomes" id="UP000254082"/>
    </source>
</evidence>
<name>A0A380JCL5_STRDO</name>
<keyword evidence="3" id="KW-1185">Reference proteome</keyword>
<dbReference type="RefSeq" id="WP_004219370.1">
    <property type="nucleotide sequence ID" value="NZ_UHFA01000002.1"/>
</dbReference>
<keyword evidence="1" id="KW-0472">Membrane</keyword>
<dbReference type="Proteomes" id="UP000254082">
    <property type="component" value="Unassembled WGS sequence"/>
</dbReference>
<dbReference type="CDD" id="cd21809">
    <property type="entry name" value="ABC-2_lan_permease-like"/>
    <property type="match status" value="1"/>
</dbReference>
<feature type="transmembrane region" description="Helical" evidence="1">
    <location>
        <begin position="20"/>
        <end position="39"/>
    </location>
</feature>
<dbReference type="EMBL" id="UHFA01000002">
    <property type="protein sequence ID" value="SUN35825.1"/>
    <property type="molecule type" value="Genomic_DNA"/>
</dbReference>
<reference evidence="2 3" key="1">
    <citation type="submission" date="2018-06" db="EMBL/GenBank/DDBJ databases">
        <authorList>
            <consortium name="Pathogen Informatics"/>
            <person name="Doyle S."/>
        </authorList>
    </citation>
    <scope>NUCLEOTIDE SEQUENCE [LARGE SCALE GENOMIC DNA]</scope>
    <source>
        <strain evidence="3">NCTC 11391</strain>
    </source>
</reference>
<evidence type="ECO:0000313" key="2">
    <source>
        <dbReference type="EMBL" id="SUN35825.1"/>
    </source>
</evidence>
<feature type="transmembrane region" description="Helical" evidence="1">
    <location>
        <begin position="101"/>
        <end position="127"/>
    </location>
</feature>
<feature type="transmembrane region" description="Helical" evidence="1">
    <location>
        <begin position="59"/>
        <end position="80"/>
    </location>
</feature>